<dbReference type="EMBL" id="WTVQ01000019">
    <property type="protein sequence ID" value="NMG75579.1"/>
    <property type="molecule type" value="Genomic_DNA"/>
</dbReference>
<dbReference type="InterPro" id="IPR012349">
    <property type="entry name" value="Split_barrel_FMN-bd"/>
</dbReference>
<sequence>MRPRLDAIRECLEGAVPGIMATCSADGMPNVAYLSQTEYVDGHHVALSWQFFNTTRRNILENPNARLIVTHPRTAERYRLQLRYLRTETAGPLFERMKARLAGIASHTGMSGVFRLLGSDIYRVVDVERVPGPALAPPPPRASLLAALRSTAARIACCRELDTLLTETLASLETHFDIRHTMVLLLDGSATRLYTIASRGYEHSGVGSEIPLGQGVIGVAAREATPIRIGYMTLEYAYGRAIRAATEESGLADALETEIPLPGLAESRSQLAVPIRACGRLLGVLYVESPQELRFGYDDEDALVALAGQLGAAMLSLQQASELNEEAIAPEPQARPVDGSPLVVRHYAEDDSIFLDDDYLIKGVAGSIFWALVRDHAEAGRSTFSNRELRLDPRIRLPDVSDNLEARLILLRRRLNERDACVRLEKAGRGRLLLTTRRPLTLVEVGAGGPRPTPACG</sequence>
<dbReference type="PANTHER" id="PTHR40660">
    <property type="entry name" value="5'-PHOSPHATE OXIDASE PUTATIVE DOMAIN-CONTAINING PROTEIN-RELATED"/>
    <property type="match status" value="1"/>
</dbReference>
<dbReference type="SMART" id="SM00065">
    <property type="entry name" value="GAF"/>
    <property type="match status" value="1"/>
</dbReference>
<evidence type="ECO:0000313" key="3">
    <source>
        <dbReference type="Proteomes" id="UP000648984"/>
    </source>
</evidence>
<protein>
    <submittedName>
        <fullName evidence="2">GAF domain-containing protein</fullName>
    </submittedName>
</protein>
<feature type="domain" description="GAF" evidence="1">
    <location>
        <begin position="160"/>
        <end position="324"/>
    </location>
</feature>
<proteinExistence type="predicted"/>
<evidence type="ECO:0000259" key="1">
    <source>
        <dbReference type="SMART" id="SM00065"/>
    </source>
</evidence>
<reference evidence="2 3" key="1">
    <citation type="submission" date="2019-12" db="EMBL/GenBank/DDBJ databases">
        <title>Comparative genomics gives insights into the taxonomy of the Azoarcus-Aromatoleum group and reveals separate origins of nif in the plant-associated Azoarcus and non-plant-associated Aromatoleum sub-groups.</title>
        <authorList>
            <person name="Lafos M."/>
            <person name="Maluk M."/>
            <person name="Batista M."/>
            <person name="Junghare M."/>
            <person name="Carmona M."/>
            <person name="Faoro H."/>
            <person name="Cruz L.M."/>
            <person name="Battistoni F."/>
            <person name="De Souza E."/>
            <person name="Pedrosa F."/>
            <person name="Chen W.-M."/>
            <person name="Poole P.S."/>
            <person name="Dixon R.A."/>
            <person name="James E.K."/>
        </authorList>
    </citation>
    <scope>NUCLEOTIDE SEQUENCE [LARGE SCALE GENOMIC DNA]</scope>
    <source>
        <strain evidence="2 3">22Lin</strain>
    </source>
</reference>
<dbReference type="PANTHER" id="PTHR40660:SF1">
    <property type="entry name" value="5'-PHOSPHATE OXIDASE PUTATIVE DOMAIN-CONTAINING PROTEIN-RELATED"/>
    <property type="match status" value="1"/>
</dbReference>
<keyword evidence="3" id="KW-1185">Reference proteome</keyword>
<dbReference type="Gene3D" id="2.30.110.10">
    <property type="entry name" value="Electron Transport, Fmn-binding Protein, Chain A"/>
    <property type="match status" value="1"/>
</dbReference>
<dbReference type="Gene3D" id="3.30.450.40">
    <property type="match status" value="1"/>
</dbReference>
<accession>A0ABX1QB23</accession>
<dbReference type="SUPFAM" id="SSF55781">
    <property type="entry name" value="GAF domain-like"/>
    <property type="match status" value="1"/>
</dbReference>
<dbReference type="InterPro" id="IPR011576">
    <property type="entry name" value="Pyridox_Oxase_N"/>
</dbReference>
<dbReference type="Pfam" id="PF01243">
    <property type="entry name" value="PNPOx_N"/>
    <property type="match status" value="1"/>
</dbReference>
<comment type="caution">
    <text evidence="2">The sequence shown here is derived from an EMBL/GenBank/DDBJ whole genome shotgun (WGS) entry which is preliminary data.</text>
</comment>
<dbReference type="Proteomes" id="UP000648984">
    <property type="component" value="Unassembled WGS sequence"/>
</dbReference>
<dbReference type="SUPFAM" id="SSF50475">
    <property type="entry name" value="FMN-binding split barrel"/>
    <property type="match status" value="1"/>
</dbReference>
<name>A0ABX1QB23_9RHOO</name>
<dbReference type="Pfam" id="PF01590">
    <property type="entry name" value="GAF"/>
    <property type="match status" value="1"/>
</dbReference>
<organism evidence="2 3">
    <name type="scientific">Aromatoleum diolicum</name>
    <dbReference type="NCBI Taxonomy" id="75796"/>
    <lineage>
        <taxon>Bacteria</taxon>
        <taxon>Pseudomonadati</taxon>
        <taxon>Pseudomonadota</taxon>
        <taxon>Betaproteobacteria</taxon>
        <taxon>Rhodocyclales</taxon>
        <taxon>Rhodocyclaceae</taxon>
        <taxon>Aromatoleum</taxon>
    </lineage>
</organism>
<dbReference type="InterPro" id="IPR003018">
    <property type="entry name" value="GAF"/>
</dbReference>
<dbReference type="InterPro" id="IPR029016">
    <property type="entry name" value="GAF-like_dom_sf"/>
</dbReference>
<gene>
    <name evidence="2" type="ORF">GPA25_12500</name>
</gene>
<evidence type="ECO:0000313" key="2">
    <source>
        <dbReference type="EMBL" id="NMG75579.1"/>
    </source>
</evidence>